<sequence length="532" mass="60181">MVVPLHDSDDSQPSSPEEILSEGELEANNETPYTPPEGQSRRRSDYFLSVPSSPLDGKGKQTVETYSGGDGESIKQGSYISNRRNSNGDARTRRVKTDAQTDATPETHVLAAILNVLDGIKSGQREWILNNSETGVFQCVATTRRSNNKLRCKKSSEGHKTKGILQNILEALESPEDGSFGEIPRLVEDLVGSFLCPQYHYEFASQIPRLTGRKLHRAWLDLDSAQTNPSDNLGDSEQALKEFFNELQETKSETYSGNAKRETKAPDTKISLRPRKAASSDNGNTVVSPGSVTPALEKLTFQKWQPRRIENDTVYEAVQKVINKPFRDDEEDKGYIYMLKAIDTPGFIKIGLSKETSLHNRKKTLDREHGRTLKYVLKEKVLHIKQVEELIHAELKNNQHKCTKKYIKRAGIDKGGKKVCTGYQEWFEVAENEAKAVFFKWKDWIEQEPRPFEREDQDWEWNPYVCLPKGLCELARPDVKSPNQRAKGKYLLRSSAKWPSLASNRKSTKVRFSLSPLPGGCSDIQVELSFES</sequence>
<evidence type="ECO:0000313" key="3">
    <source>
        <dbReference type="EMBL" id="KAF1998589.1"/>
    </source>
</evidence>
<evidence type="ECO:0000259" key="2">
    <source>
        <dbReference type="Pfam" id="PF10544"/>
    </source>
</evidence>
<feature type="compositionally biased region" description="Basic and acidic residues" evidence="1">
    <location>
        <begin position="90"/>
        <end position="99"/>
    </location>
</feature>
<dbReference type="Proteomes" id="UP000799779">
    <property type="component" value="Unassembled WGS sequence"/>
</dbReference>
<reference evidence="3" key="1">
    <citation type="journal article" date="2020" name="Stud. Mycol.">
        <title>101 Dothideomycetes genomes: a test case for predicting lifestyles and emergence of pathogens.</title>
        <authorList>
            <person name="Haridas S."/>
            <person name="Albert R."/>
            <person name="Binder M."/>
            <person name="Bloem J."/>
            <person name="Labutti K."/>
            <person name="Salamov A."/>
            <person name="Andreopoulos B."/>
            <person name="Baker S."/>
            <person name="Barry K."/>
            <person name="Bills G."/>
            <person name="Bluhm B."/>
            <person name="Cannon C."/>
            <person name="Castanera R."/>
            <person name="Culley D."/>
            <person name="Daum C."/>
            <person name="Ezra D."/>
            <person name="Gonzalez J."/>
            <person name="Henrissat B."/>
            <person name="Kuo A."/>
            <person name="Liang C."/>
            <person name="Lipzen A."/>
            <person name="Lutzoni F."/>
            <person name="Magnuson J."/>
            <person name="Mondo S."/>
            <person name="Nolan M."/>
            <person name="Ohm R."/>
            <person name="Pangilinan J."/>
            <person name="Park H.-J."/>
            <person name="Ramirez L."/>
            <person name="Alfaro M."/>
            <person name="Sun H."/>
            <person name="Tritt A."/>
            <person name="Yoshinaga Y."/>
            <person name="Zwiers L.-H."/>
            <person name="Turgeon B."/>
            <person name="Goodwin S."/>
            <person name="Spatafora J."/>
            <person name="Crous P."/>
            <person name="Grigoriev I."/>
        </authorList>
    </citation>
    <scope>NUCLEOTIDE SEQUENCE</scope>
    <source>
        <strain evidence="3">CBS 123094</strain>
    </source>
</reference>
<dbReference type="OrthoDB" id="3511049at2759"/>
<dbReference type="PANTHER" id="PTHR28094">
    <property type="entry name" value="MEIOTICALLY UP-REGULATED GENE 113 PROTEIN"/>
    <property type="match status" value="1"/>
</dbReference>
<evidence type="ECO:0000256" key="1">
    <source>
        <dbReference type="SAM" id="MobiDB-lite"/>
    </source>
</evidence>
<protein>
    <recommendedName>
        <fullName evidence="2">Bacteriophage T5 Orf172 DNA-binding domain-containing protein</fullName>
    </recommendedName>
</protein>
<organism evidence="3 4">
    <name type="scientific">Amniculicola lignicola CBS 123094</name>
    <dbReference type="NCBI Taxonomy" id="1392246"/>
    <lineage>
        <taxon>Eukaryota</taxon>
        <taxon>Fungi</taxon>
        <taxon>Dikarya</taxon>
        <taxon>Ascomycota</taxon>
        <taxon>Pezizomycotina</taxon>
        <taxon>Dothideomycetes</taxon>
        <taxon>Pleosporomycetidae</taxon>
        <taxon>Pleosporales</taxon>
        <taxon>Amniculicolaceae</taxon>
        <taxon>Amniculicola</taxon>
    </lineage>
</organism>
<dbReference type="PANTHER" id="PTHR28094:SF1">
    <property type="entry name" value="MEIOTICALLY UP-REGULATED GENE 113 PROTEIN"/>
    <property type="match status" value="1"/>
</dbReference>
<dbReference type="Pfam" id="PF10544">
    <property type="entry name" value="T5orf172"/>
    <property type="match status" value="1"/>
</dbReference>
<dbReference type="InterPro" id="IPR018306">
    <property type="entry name" value="Phage_T5_Orf172_DNA-bd"/>
</dbReference>
<accession>A0A6A5WCR0</accession>
<feature type="compositionally biased region" description="Polar residues" evidence="1">
    <location>
        <begin position="279"/>
        <end position="291"/>
    </location>
</feature>
<dbReference type="EMBL" id="ML977602">
    <property type="protein sequence ID" value="KAF1998589.1"/>
    <property type="molecule type" value="Genomic_DNA"/>
</dbReference>
<gene>
    <name evidence="3" type="ORF">P154DRAFT_564562</name>
</gene>
<dbReference type="AlphaFoldDB" id="A0A6A5WCR0"/>
<feature type="compositionally biased region" description="Polar residues" evidence="1">
    <location>
        <begin position="75"/>
        <end position="89"/>
    </location>
</feature>
<feature type="region of interest" description="Disordered" evidence="1">
    <location>
        <begin position="1"/>
        <end position="102"/>
    </location>
</feature>
<evidence type="ECO:0000313" key="4">
    <source>
        <dbReference type="Proteomes" id="UP000799779"/>
    </source>
</evidence>
<feature type="domain" description="Bacteriophage T5 Orf172 DNA-binding" evidence="2">
    <location>
        <begin position="334"/>
        <end position="441"/>
    </location>
</feature>
<name>A0A6A5WCR0_9PLEO</name>
<dbReference type="InterPro" id="IPR053006">
    <property type="entry name" value="Meiosis_regulatory"/>
</dbReference>
<keyword evidence="4" id="KW-1185">Reference proteome</keyword>
<proteinExistence type="predicted"/>
<feature type="region of interest" description="Disordered" evidence="1">
    <location>
        <begin position="250"/>
        <end position="291"/>
    </location>
</feature>